<comment type="similarity">
    <text evidence="1">Belongs to the disease resistance NB-LRR family.</text>
</comment>
<keyword evidence="3" id="KW-0677">Repeat</keyword>
<dbReference type="InterPro" id="IPR002182">
    <property type="entry name" value="NB-ARC"/>
</dbReference>
<dbReference type="InterPro" id="IPR032675">
    <property type="entry name" value="LRR_dom_sf"/>
</dbReference>
<evidence type="ECO:0000256" key="1">
    <source>
        <dbReference type="ARBA" id="ARBA00008894"/>
    </source>
</evidence>
<evidence type="ECO:0000259" key="7">
    <source>
        <dbReference type="Pfam" id="PF00931"/>
    </source>
</evidence>
<evidence type="ECO:0000256" key="3">
    <source>
        <dbReference type="ARBA" id="ARBA00022737"/>
    </source>
</evidence>
<keyword evidence="2" id="KW-0433">Leucine-rich repeat</keyword>
<dbReference type="CDD" id="cd14798">
    <property type="entry name" value="RX-CC_like"/>
    <property type="match status" value="1"/>
</dbReference>
<dbReference type="Pfam" id="PF23559">
    <property type="entry name" value="WHD_DRP"/>
    <property type="match status" value="1"/>
</dbReference>
<proteinExistence type="inferred from homology"/>
<reference evidence="11" key="3">
    <citation type="submission" date="2015-04" db="UniProtKB">
        <authorList>
            <consortium name="EnsemblPlants"/>
        </authorList>
    </citation>
    <scope>IDENTIFICATION</scope>
</reference>
<evidence type="ECO:0000313" key="12">
    <source>
        <dbReference type="Proteomes" id="UP000032180"/>
    </source>
</evidence>
<keyword evidence="4" id="KW-0547">Nucleotide-binding</keyword>
<evidence type="ECO:0000313" key="11">
    <source>
        <dbReference type="EnsemblPlants" id="LPERR08G11870.1"/>
    </source>
</evidence>
<dbReference type="Pfam" id="PF18052">
    <property type="entry name" value="Rx_N"/>
    <property type="match status" value="1"/>
</dbReference>
<reference evidence="11 12" key="1">
    <citation type="submission" date="2012-08" db="EMBL/GenBank/DDBJ databases">
        <title>Oryza genome evolution.</title>
        <authorList>
            <person name="Wing R.A."/>
        </authorList>
    </citation>
    <scope>NUCLEOTIDE SEQUENCE</scope>
</reference>
<dbReference type="SUPFAM" id="SSF52540">
    <property type="entry name" value="P-loop containing nucleoside triphosphate hydrolases"/>
    <property type="match status" value="1"/>
</dbReference>
<dbReference type="GO" id="GO:0042742">
    <property type="term" value="P:defense response to bacterium"/>
    <property type="evidence" value="ECO:0007669"/>
    <property type="project" value="UniProtKB-ARBA"/>
</dbReference>
<dbReference type="Proteomes" id="UP000032180">
    <property type="component" value="Chromosome 8"/>
</dbReference>
<reference evidence="12" key="2">
    <citation type="submission" date="2013-12" db="EMBL/GenBank/DDBJ databases">
        <authorList>
            <person name="Yu Y."/>
            <person name="Lee S."/>
            <person name="de Baynast K."/>
            <person name="Wissotski M."/>
            <person name="Liu L."/>
            <person name="Talag J."/>
            <person name="Goicoechea J."/>
            <person name="Angelova A."/>
            <person name="Jetty R."/>
            <person name="Kudrna D."/>
            <person name="Golser W."/>
            <person name="Rivera L."/>
            <person name="Zhang J."/>
            <person name="Wing R."/>
        </authorList>
    </citation>
    <scope>NUCLEOTIDE SEQUENCE</scope>
</reference>
<feature type="domain" description="NB-ARC" evidence="7">
    <location>
        <begin position="187"/>
        <end position="358"/>
    </location>
</feature>
<dbReference type="InterPro" id="IPR044974">
    <property type="entry name" value="Disease_R_plants"/>
</dbReference>
<protein>
    <recommendedName>
        <fullName evidence="13">AAA+ ATPase domain-containing protein</fullName>
    </recommendedName>
</protein>
<dbReference type="eggNOG" id="KOG4658">
    <property type="taxonomic scope" value="Eukaryota"/>
</dbReference>
<keyword evidence="5" id="KW-0611">Plant defense</keyword>
<accession>A0A0D9X7R9</accession>
<dbReference type="Gene3D" id="3.40.50.300">
    <property type="entry name" value="P-loop containing nucleotide triphosphate hydrolases"/>
    <property type="match status" value="1"/>
</dbReference>
<dbReference type="PRINTS" id="PR00364">
    <property type="entry name" value="DISEASERSIST"/>
</dbReference>
<dbReference type="SUPFAM" id="SSF52058">
    <property type="entry name" value="L domain-like"/>
    <property type="match status" value="1"/>
</dbReference>
<dbReference type="PANTHER" id="PTHR23155:SF1167">
    <property type="entry name" value="OS08G0412100 PROTEIN"/>
    <property type="match status" value="1"/>
</dbReference>
<dbReference type="GO" id="GO:0002758">
    <property type="term" value="P:innate immune response-activating signaling pathway"/>
    <property type="evidence" value="ECO:0007669"/>
    <property type="project" value="UniProtKB-ARBA"/>
</dbReference>
<dbReference type="Gene3D" id="1.20.5.4130">
    <property type="match status" value="1"/>
</dbReference>
<keyword evidence="6" id="KW-0175">Coiled coil</keyword>
<dbReference type="Pfam" id="PF23598">
    <property type="entry name" value="LRR_14"/>
    <property type="match status" value="1"/>
</dbReference>
<dbReference type="InterPro" id="IPR055414">
    <property type="entry name" value="LRR_R13L4/SHOC2-like"/>
</dbReference>
<evidence type="ECO:0000259" key="8">
    <source>
        <dbReference type="Pfam" id="PF18052"/>
    </source>
</evidence>
<dbReference type="InterPro" id="IPR027417">
    <property type="entry name" value="P-loop_NTPase"/>
</dbReference>
<organism evidence="11 12">
    <name type="scientific">Leersia perrieri</name>
    <dbReference type="NCBI Taxonomy" id="77586"/>
    <lineage>
        <taxon>Eukaryota</taxon>
        <taxon>Viridiplantae</taxon>
        <taxon>Streptophyta</taxon>
        <taxon>Embryophyta</taxon>
        <taxon>Tracheophyta</taxon>
        <taxon>Spermatophyta</taxon>
        <taxon>Magnoliopsida</taxon>
        <taxon>Liliopsida</taxon>
        <taxon>Poales</taxon>
        <taxon>Poaceae</taxon>
        <taxon>BOP clade</taxon>
        <taxon>Oryzoideae</taxon>
        <taxon>Oryzeae</taxon>
        <taxon>Oryzinae</taxon>
        <taxon>Leersia</taxon>
    </lineage>
</organism>
<evidence type="ECO:0000256" key="5">
    <source>
        <dbReference type="ARBA" id="ARBA00022821"/>
    </source>
</evidence>
<dbReference type="Pfam" id="PF00931">
    <property type="entry name" value="NB-ARC"/>
    <property type="match status" value="1"/>
</dbReference>
<dbReference type="InterPro" id="IPR038005">
    <property type="entry name" value="RX-like_CC"/>
</dbReference>
<dbReference type="FunFam" id="1.10.10.10:FF:000322">
    <property type="entry name" value="Probable disease resistance protein At1g63360"/>
    <property type="match status" value="1"/>
</dbReference>
<dbReference type="STRING" id="77586.A0A0D9X7R9"/>
<dbReference type="Gene3D" id="1.10.8.430">
    <property type="entry name" value="Helical domain of apoptotic protease-activating factors"/>
    <property type="match status" value="1"/>
</dbReference>
<evidence type="ECO:0000259" key="10">
    <source>
        <dbReference type="Pfam" id="PF23598"/>
    </source>
</evidence>
<feature type="domain" description="Disease resistance R13L4/SHOC-2-like LRR" evidence="10">
    <location>
        <begin position="544"/>
        <end position="906"/>
    </location>
</feature>
<dbReference type="AlphaFoldDB" id="A0A0D9X7R9"/>
<name>A0A0D9X7R9_9ORYZ</name>
<dbReference type="InterPro" id="IPR058922">
    <property type="entry name" value="WHD_DRP"/>
</dbReference>
<sequence>MVGATASALIGVMNPLLAKLSSLLVRECDKLKGVGREVELLRDELRSIKTALVAMTETEEPSSQVKEWMRQLRELSYDVEDCIDVFMHHLGQPDPDDGLFRRTKRRLKALRGRRCIASQVAELKERAVVVNERRKRYELDAAASSSGAVTIDSRLPALFKEMDRLVGIQGPRDELVKFLTGVDLAPQRRVLSIVGFGGLGKTTLANQVYQHIKSQFDCTAFVSVSRKPNINKILAKILIGILDTRNLSSIHQKRHCDTIEDLKYKTFEDELLISMIRENLQNSRYFIVIDDIWSISAWQGHLRLAFLENNSASRIITTTRNTDIAKACHFSDENYVYFMKPLSSENSKELFFRTIFSSNKKCPPELEGVTNDILKKCGGLPLAIVSIASLLSCKPVTKQEWVWVLNSFGSTVMQNQGSHELAVYFPEDYTITREFLILRWIAEGFITEQQGENLEEVGEQYFNELINRNMIHVFEMDIFSREENYRVHDIMLDLIISLAAEENFAIILDDQHCAPSPNKIRRLSLQCKSEEKITWLKTTSFCNARSISVFGDFNKIPPLKDLEVLRVLDLMDCSSLKDDCIENIGSLSQLRYVRLGNVSKIPRQIGKLKLLQTLDLRGTEVKKLPESIVKLLQLVRLFLSCGVELPNGIGNMEALQVLSSFDGTVNSLSIIQELGNLTKLKDLEVFWIYDDKYSSGKMYNNQLVMSLCKLGGFNLRSLIISGVDYPLDFMADSWSPPPFHLQTFQVDMACYFSSLPKWVSPLSKLTWLSIRLTKVGGEDLEVLKCLPALLRLDLYTMGYKNTLKISCGGFSCLEEFSYGPSPFDLGIMAISKNVRNGLGMGLTFEAGAMLKLQQLEFGFNAHNALSAYGARLDFGIQHLTSLRHVRAFIDGRDASDSEMEAAVTAFAISVSFLQSSLVEICRILNKVANDEKK</sequence>
<dbReference type="InterPro" id="IPR042197">
    <property type="entry name" value="Apaf_helical"/>
</dbReference>
<dbReference type="HOGENOM" id="CLU_000837_25_0_1"/>
<evidence type="ECO:0008006" key="13">
    <source>
        <dbReference type="Google" id="ProtNLM"/>
    </source>
</evidence>
<evidence type="ECO:0000256" key="6">
    <source>
        <dbReference type="ARBA" id="ARBA00023054"/>
    </source>
</evidence>
<dbReference type="Gene3D" id="1.10.10.10">
    <property type="entry name" value="Winged helix-like DNA-binding domain superfamily/Winged helix DNA-binding domain"/>
    <property type="match status" value="1"/>
</dbReference>
<dbReference type="InterPro" id="IPR036388">
    <property type="entry name" value="WH-like_DNA-bd_sf"/>
</dbReference>
<dbReference type="GO" id="GO:0009626">
    <property type="term" value="P:plant-type hypersensitive response"/>
    <property type="evidence" value="ECO:0007669"/>
    <property type="project" value="UniProtKB-ARBA"/>
</dbReference>
<feature type="domain" description="Disease resistance protein winged helix" evidence="9">
    <location>
        <begin position="425"/>
        <end position="495"/>
    </location>
</feature>
<feature type="domain" description="Disease resistance N-terminal" evidence="8">
    <location>
        <begin position="12"/>
        <end position="94"/>
    </location>
</feature>
<dbReference type="PANTHER" id="PTHR23155">
    <property type="entry name" value="DISEASE RESISTANCE PROTEIN RP"/>
    <property type="match status" value="1"/>
</dbReference>
<keyword evidence="12" id="KW-1185">Reference proteome</keyword>
<dbReference type="GO" id="GO:0043531">
    <property type="term" value="F:ADP binding"/>
    <property type="evidence" value="ECO:0007669"/>
    <property type="project" value="InterPro"/>
</dbReference>
<dbReference type="InterPro" id="IPR041118">
    <property type="entry name" value="Rx_N"/>
</dbReference>
<evidence type="ECO:0000256" key="2">
    <source>
        <dbReference type="ARBA" id="ARBA00022614"/>
    </source>
</evidence>
<dbReference type="Gramene" id="LPERR08G11870.1">
    <property type="protein sequence ID" value="LPERR08G11870.1"/>
    <property type="gene ID" value="LPERR08G11870"/>
</dbReference>
<evidence type="ECO:0000259" key="9">
    <source>
        <dbReference type="Pfam" id="PF23559"/>
    </source>
</evidence>
<evidence type="ECO:0000256" key="4">
    <source>
        <dbReference type="ARBA" id="ARBA00022741"/>
    </source>
</evidence>
<dbReference type="Gene3D" id="3.80.10.10">
    <property type="entry name" value="Ribonuclease Inhibitor"/>
    <property type="match status" value="1"/>
</dbReference>
<dbReference type="EnsemblPlants" id="LPERR08G11870.1">
    <property type="protein sequence ID" value="LPERR08G11870.1"/>
    <property type="gene ID" value="LPERR08G11870"/>
</dbReference>